<name>A0A3M4KGI4_PSESF</name>
<protein>
    <submittedName>
        <fullName evidence="1">Uncharacterized protein</fullName>
    </submittedName>
</protein>
<dbReference type="Proteomes" id="UP000273140">
    <property type="component" value="Unassembled WGS sequence"/>
</dbReference>
<sequence>MTRSVTQGIPTLRNNKRLEKHYRAHAPRGHAVLDALRPALSVQCGADL</sequence>
<dbReference type="EMBL" id="RBRB01000316">
    <property type="protein sequence ID" value="RMQ27911.1"/>
    <property type="molecule type" value="Genomic_DNA"/>
</dbReference>
<gene>
    <name evidence="1" type="ORF">ALQ07_102961</name>
</gene>
<proteinExistence type="predicted"/>
<comment type="caution">
    <text evidence="1">The sequence shown here is derived from an EMBL/GenBank/DDBJ whole genome shotgun (WGS) entry which is preliminary data.</text>
</comment>
<organism evidence="1 2">
    <name type="scientific">Pseudomonas syringae pv. actinidiae</name>
    <dbReference type="NCBI Taxonomy" id="103796"/>
    <lineage>
        <taxon>Bacteria</taxon>
        <taxon>Pseudomonadati</taxon>
        <taxon>Pseudomonadota</taxon>
        <taxon>Gammaproteobacteria</taxon>
        <taxon>Pseudomonadales</taxon>
        <taxon>Pseudomonadaceae</taxon>
        <taxon>Pseudomonas</taxon>
        <taxon>Pseudomonas syringae</taxon>
    </lineage>
</organism>
<reference evidence="1 2" key="1">
    <citation type="submission" date="2018-08" db="EMBL/GenBank/DDBJ databases">
        <title>Recombination of ecologically and evolutionarily significant loci maintains genetic cohesion in the Pseudomonas syringae species complex.</title>
        <authorList>
            <person name="Dillon M."/>
            <person name="Thakur S."/>
            <person name="Almeida R.N.D."/>
            <person name="Weir B.S."/>
            <person name="Guttman D.S."/>
        </authorList>
    </citation>
    <scope>NUCLEOTIDE SEQUENCE [LARGE SCALE GENOMIC DNA]</scope>
    <source>
        <strain evidence="1 2">ICMP 19074</strain>
    </source>
</reference>
<accession>A0A3M4KGI4</accession>
<evidence type="ECO:0000313" key="2">
    <source>
        <dbReference type="Proteomes" id="UP000273140"/>
    </source>
</evidence>
<evidence type="ECO:0000313" key="1">
    <source>
        <dbReference type="EMBL" id="RMQ27911.1"/>
    </source>
</evidence>
<dbReference type="AlphaFoldDB" id="A0A3M4KGI4"/>